<dbReference type="PANTHER" id="PTHR22597:SF22">
    <property type="entry name" value="POLYCOMB GROUP PROTEIN EMBRYONIC FLOWER 2-RELATED"/>
    <property type="match status" value="1"/>
</dbReference>
<dbReference type="EMBL" id="BJWL01000003">
    <property type="protein sequence ID" value="GFY84416.1"/>
    <property type="molecule type" value="Genomic_DNA"/>
</dbReference>
<dbReference type="GO" id="GO:0005634">
    <property type="term" value="C:nucleus"/>
    <property type="evidence" value="ECO:0007669"/>
    <property type="project" value="UniProtKB-ARBA"/>
</dbReference>
<dbReference type="OrthoDB" id="1748064at2759"/>
<dbReference type="GO" id="GO:0031490">
    <property type="term" value="F:chromatin DNA binding"/>
    <property type="evidence" value="ECO:0007669"/>
    <property type="project" value="TreeGrafter"/>
</dbReference>
<dbReference type="Pfam" id="PF24663">
    <property type="entry name" value="DUF7651"/>
    <property type="match status" value="1"/>
</dbReference>
<gene>
    <name evidence="4" type="ORF">Acr_03g0011900</name>
</gene>
<protein>
    <recommendedName>
        <fullName evidence="3">DUF7651 domain-containing protein</fullName>
    </recommendedName>
</protein>
<feature type="domain" description="DUF7651" evidence="3">
    <location>
        <begin position="1"/>
        <end position="106"/>
    </location>
</feature>
<sequence length="168" mass="17641">MTISLSGTPNDGLLTQSLFPLYIFLARPVSNFGNAEYSAVYGFDRACMLTNSSGANGMNQAQVNFILPEINKLAAEVKSGSLAVLFVICAEVTNSVCAIDPTKNHMDITYFPSTAYLVAARSGGGYLISTTMGVKISPLFLFPYCVYIGGVVWCGGGGGGGGVMEYSS</sequence>
<accession>A0A7J0EE05</accession>
<name>A0A7J0EE05_9ERIC</name>
<reference evidence="4 5" key="1">
    <citation type="submission" date="2019-07" db="EMBL/GenBank/DDBJ databases">
        <title>De Novo Assembly of kiwifruit Actinidia rufa.</title>
        <authorList>
            <person name="Sugita-Konishi S."/>
            <person name="Sato K."/>
            <person name="Mori E."/>
            <person name="Abe Y."/>
            <person name="Kisaki G."/>
            <person name="Hamano K."/>
            <person name="Suezawa K."/>
            <person name="Otani M."/>
            <person name="Fukuda T."/>
            <person name="Manabe T."/>
            <person name="Gomi K."/>
            <person name="Tabuchi M."/>
            <person name="Akimitsu K."/>
            <person name="Kataoka I."/>
        </authorList>
    </citation>
    <scope>NUCLEOTIDE SEQUENCE [LARGE SCALE GENOMIC DNA]</scope>
    <source>
        <strain evidence="5">cv. Fuchu</strain>
    </source>
</reference>
<comment type="caution">
    <text evidence="4">The sequence shown here is derived from an EMBL/GenBank/DDBJ whole genome shotgun (WGS) entry which is preliminary data.</text>
</comment>
<evidence type="ECO:0000256" key="2">
    <source>
        <dbReference type="ARBA" id="ARBA00023163"/>
    </source>
</evidence>
<keyword evidence="5" id="KW-1185">Reference proteome</keyword>
<organism evidence="4 5">
    <name type="scientific">Actinidia rufa</name>
    <dbReference type="NCBI Taxonomy" id="165716"/>
    <lineage>
        <taxon>Eukaryota</taxon>
        <taxon>Viridiplantae</taxon>
        <taxon>Streptophyta</taxon>
        <taxon>Embryophyta</taxon>
        <taxon>Tracheophyta</taxon>
        <taxon>Spermatophyta</taxon>
        <taxon>Magnoliopsida</taxon>
        <taxon>eudicotyledons</taxon>
        <taxon>Gunneridae</taxon>
        <taxon>Pentapetalae</taxon>
        <taxon>asterids</taxon>
        <taxon>Ericales</taxon>
        <taxon>Actinidiaceae</taxon>
        <taxon>Actinidia</taxon>
    </lineage>
</organism>
<keyword evidence="2" id="KW-0804">Transcription</keyword>
<evidence type="ECO:0000259" key="3">
    <source>
        <dbReference type="Pfam" id="PF24663"/>
    </source>
</evidence>
<evidence type="ECO:0000313" key="5">
    <source>
        <dbReference type="Proteomes" id="UP000585474"/>
    </source>
</evidence>
<dbReference type="PANTHER" id="PTHR22597">
    <property type="entry name" value="POLYCOMB GROUP PROTEIN"/>
    <property type="match status" value="1"/>
</dbReference>
<dbReference type="AlphaFoldDB" id="A0A7J0EE05"/>
<evidence type="ECO:0000256" key="1">
    <source>
        <dbReference type="ARBA" id="ARBA00023015"/>
    </source>
</evidence>
<dbReference type="Proteomes" id="UP000585474">
    <property type="component" value="Unassembled WGS sequence"/>
</dbReference>
<dbReference type="InterPro" id="IPR056068">
    <property type="entry name" value="EMF2-like_DUF7651"/>
</dbReference>
<proteinExistence type="predicted"/>
<keyword evidence="1" id="KW-0805">Transcription regulation</keyword>
<evidence type="ECO:0000313" key="4">
    <source>
        <dbReference type="EMBL" id="GFY84416.1"/>
    </source>
</evidence>